<dbReference type="Proteomes" id="UP000027073">
    <property type="component" value="Unassembled WGS sequence"/>
</dbReference>
<feature type="region of interest" description="Disordered" evidence="1">
    <location>
        <begin position="297"/>
        <end position="354"/>
    </location>
</feature>
<dbReference type="AlphaFoldDB" id="A0A067P198"/>
<keyword evidence="2" id="KW-0472">Membrane</keyword>
<dbReference type="HOGENOM" id="CLU_863437_0_0_1"/>
<organism evidence="3 4">
    <name type="scientific">Pleurotus ostreatus (strain PC15)</name>
    <name type="common">Oyster mushroom</name>
    <dbReference type="NCBI Taxonomy" id="1137138"/>
    <lineage>
        <taxon>Eukaryota</taxon>
        <taxon>Fungi</taxon>
        <taxon>Dikarya</taxon>
        <taxon>Basidiomycota</taxon>
        <taxon>Agaricomycotina</taxon>
        <taxon>Agaricomycetes</taxon>
        <taxon>Agaricomycetidae</taxon>
        <taxon>Agaricales</taxon>
        <taxon>Pleurotineae</taxon>
        <taxon>Pleurotaceae</taxon>
        <taxon>Pleurotus</taxon>
    </lineage>
</organism>
<gene>
    <name evidence="3" type="ORF">PLEOSDRAFT_1089201</name>
</gene>
<proteinExistence type="predicted"/>
<feature type="transmembrane region" description="Helical" evidence="2">
    <location>
        <begin position="152"/>
        <end position="178"/>
    </location>
</feature>
<dbReference type="InParanoid" id="A0A067P198"/>
<evidence type="ECO:0000256" key="1">
    <source>
        <dbReference type="SAM" id="MobiDB-lite"/>
    </source>
</evidence>
<feature type="compositionally biased region" description="Polar residues" evidence="1">
    <location>
        <begin position="249"/>
        <end position="261"/>
    </location>
</feature>
<sequence>MTRPYPARSASLAITLFGSLTNLILALQLAAAWRVLKWEPESEWESSGWRFNGVKIVLGLLSSYFAISAALCAVGFWGSLKNKSAHVRIYRDYSIVDFSFCTFFTLVGTYTAFRPFVRTGVCEELSRQPEFMRDMAEMGLNLENCELWFERAVLVAVAVMFITIIIRLHFLIAISNFYSHLSRYHQRSCSLPTHCHSLSLSHSHSHGHLRTRSTSRSQDSQRILLLSRLTTFTLPPSVVSGPPPAAPQMSFSAPPTPSSGGVESPTDDNIFVYAPIPLSMLSPQQAQELRANATEAWVSRPENDHDRARGHRHRYPHPHPHHSADQNRVQNAGRISLPIRENEPLLPGYDDVKA</sequence>
<feature type="region of interest" description="Disordered" evidence="1">
    <location>
        <begin position="237"/>
        <end position="266"/>
    </location>
</feature>
<evidence type="ECO:0000256" key="2">
    <source>
        <dbReference type="SAM" id="Phobius"/>
    </source>
</evidence>
<feature type="transmembrane region" description="Helical" evidence="2">
    <location>
        <begin position="12"/>
        <end position="36"/>
    </location>
</feature>
<feature type="compositionally biased region" description="Basic residues" evidence="1">
    <location>
        <begin position="308"/>
        <end position="321"/>
    </location>
</feature>
<keyword evidence="2" id="KW-0812">Transmembrane</keyword>
<dbReference type="VEuPathDB" id="FungiDB:PLEOSDRAFT_1089201"/>
<protein>
    <submittedName>
        <fullName evidence="3">Uncharacterized protein</fullName>
    </submittedName>
</protein>
<name>A0A067P198_PLEO1</name>
<dbReference type="OrthoDB" id="2355659at2759"/>
<accession>A0A067P198</accession>
<reference evidence="4" key="1">
    <citation type="journal article" date="2014" name="Proc. Natl. Acad. Sci. U.S.A.">
        <title>Extensive sampling of basidiomycete genomes demonstrates inadequacy of the white-rot/brown-rot paradigm for wood decay fungi.</title>
        <authorList>
            <person name="Riley R."/>
            <person name="Salamov A.A."/>
            <person name="Brown D.W."/>
            <person name="Nagy L.G."/>
            <person name="Floudas D."/>
            <person name="Held B.W."/>
            <person name="Levasseur A."/>
            <person name="Lombard V."/>
            <person name="Morin E."/>
            <person name="Otillar R."/>
            <person name="Lindquist E.A."/>
            <person name="Sun H."/>
            <person name="LaButti K.M."/>
            <person name="Schmutz J."/>
            <person name="Jabbour D."/>
            <person name="Luo H."/>
            <person name="Baker S.E."/>
            <person name="Pisabarro A.G."/>
            <person name="Walton J.D."/>
            <person name="Blanchette R.A."/>
            <person name="Henrissat B."/>
            <person name="Martin F."/>
            <person name="Cullen D."/>
            <person name="Hibbett D.S."/>
            <person name="Grigoriev I.V."/>
        </authorList>
    </citation>
    <scope>NUCLEOTIDE SEQUENCE [LARGE SCALE GENOMIC DNA]</scope>
    <source>
        <strain evidence="4">PC15</strain>
    </source>
</reference>
<evidence type="ECO:0000313" key="3">
    <source>
        <dbReference type="EMBL" id="KDQ29646.1"/>
    </source>
</evidence>
<feature type="transmembrane region" description="Helical" evidence="2">
    <location>
        <begin position="92"/>
        <end position="113"/>
    </location>
</feature>
<feature type="transmembrane region" description="Helical" evidence="2">
    <location>
        <begin position="56"/>
        <end position="80"/>
    </location>
</feature>
<evidence type="ECO:0000313" key="4">
    <source>
        <dbReference type="Proteomes" id="UP000027073"/>
    </source>
</evidence>
<dbReference type="EMBL" id="KL198007">
    <property type="protein sequence ID" value="KDQ29646.1"/>
    <property type="molecule type" value="Genomic_DNA"/>
</dbReference>
<keyword evidence="2" id="KW-1133">Transmembrane helix</keyword>